<evidence type="ECO:0000313" key="3">
    <source>
        <dbReference type="EMBL" id="UUL81749.1"/>
    </source>
</evidence>
<evidence type="ECO:0008006" key="5">
    <source>
        <dbReference type="Google" id="ProtNLM"/>
    </source>
</evidence>
<protein>
    <recommendedName>
        <fullName evidence="5">17 kDa surface antigen</fullName>
    </recommendedName>
</protein>
<accession>A0ABY5L7T0</accession>
<keyword evidence="4" id="KW-1185">Reference proteome</keyword>
<organism evidence="3 4">
    <name type="scientific">Sphingomonas qomolangmaensis</name>
    <dbReference type="NCBI Taxonomy" id="2918765"/>
    <lineage>
        <taxon>Bacteria</taxon>
        <taxon>Pseudomonadati</taxon>
        <taxon>Pseudomonadota</taxon>
        <taxon>Alphaproteobacteria</taxon>
        <taxon>Sphingomonadales</taxon>
        <taxon>Sphingomonadaceae</taxon>
        <taxon>Sphingomonas</taxon>
    </lineage>
</organism>
<keyword evidence="1" id="KW-0472">Membrane</keyword>
<keyword evidence="1" id="KW-0812">Transmembrane</keyword>
<keyword evidence="2" id="KW-0732">Signal</keyword>
<evidence type="ECO:0000256" key="1">
    <source>
        <dbReference type="SAM" id="Phobius"/>
    </source>
</evidence>
<feature type="chain" id="PRO_5046172097" description="17 kDa surface antigen" evidence="2">
    <location>
        <begin position="27"/>
        <end position="122"/>
    </location>
</feature>
<evidence type="ECO:0000313" key="4">
    <source>
        <dbReference type="Proteomes" id="UP001058533"/>
    </source>
</evidence>
<sequence>MNIFTKATIGLVAGATMLTAAAPAEAQRYYRDRGRGGDVATGAIIGGVAGLALGAALASGNRGYDRGYYAPRYRGNFYGPAYGPRYAYGPRFAQNQRRAYRRNCIGREFDPYSGRSFRVRYC</sequence>
<proteinExistence type="predicted"/>
<feature type="signal peptide" evidence="2">
    <location>
        <begin position="1"/>
        <end position="26"/>
    </location>
</feature>
<feature type="transmembrane region" description="Helical" evidence="1">
    <location>
        <begin position="42"/>
        <end position="64"/>
    </location>
</feature>
<dbReference type="EMBL" id="CP101740">
    <property type="protein sequence ID" value="UUL81749.1"/>
    <property type="molecule type" value="Genomic_DNA"/>
</dbReference>
<gene>
    <name evidence="3" type="ORF">NMP03_11130</name>
</gene>
<dbReference type="Proteomes" id="UP001058533">
    <property type="component" value="Chromosome"/>
</dbReference>
<keyword evidence="1" id="KW-1133">Transmembrane helix</keyword>
<reference evidence="3" key="1">
    <citation type="submission" date="2022-07" db="EMBL/GenBank/DDBJ databases">
        <title>Sphingomonas sp. nov., a novel bacterium isolated from the north slope of the Mount Everest.</title>
        <authorList>
            <person name="Cui X."/>
            <person name="Liu Y."/>
        </authorList>
    </citation>
    <scope>NUCLEOTIDE SEQUENCE</scope>
    <source>
        <strain evidence="3">S5-59</strain>
    </source>
</reference>
<dbReference type="RefSeq" id="WP_256505474.1">
    <property type="nucleotide sequence ID" value="NZ_CP101740.1"/>
</dbReference>
<evidence type="ECO:0000256" key="2">
    <source>
        <dbReference type="SAM" id="SignalP"/>
    </source>
</evidence>
<name>A0ABY5L7T0_9SPHN</name>